<feature type="region of interest" description="Disordered" evidence="2">
    <location>
        <begin position="30"/>
        <end position="213"/>
    </location>
</feature>
<dbReference type="EMBL" id="CAMXCT020006786">
    <property type="protein sequence ID" value="CAL1173408.1"/>
    <property type="molecule type" value="Genomic_DNA"/>
</dbReference>
<evidence type="ECO:0000313" key="3">
    <source>
        <dbReference type="EMBL" id="CAI4020033.1"/>
    </source>
</evidence>
<proteinExistence type="predicted"/>
<feature type="compositionally biased region" description="Low complexity" evidence="2">
    <location>
        <begin position="250"/>
        <end position="266"/>
    </location>
</feature>
<name>A0A9P1M5Q5_9DINO</name>
<feature type="compositionally biased region" description="Polar residues" evidence="2">
    <location>
        <begin position="89"/>
        <end position="100"/>
    </location>
</feature>
<feature type="compositionally biased region" description="Low complexity" evidence="2">
    <location>
        <begin position="43"/>
        <end position="58"/>
    </location>
</feature>
<dbReference type="EMBL" id="CAMXCT030006786">
    <property type="protein sequence ID" value="CAL4807345.1"/>
    <property type="molecule type" value="Genomic_DNA"/>
</dbReference>
<organism evidence="3">
    <name type="scientific">Cladocopium goreaui</name>
    <dbReference type="NCBI Taxonomy" id="2562237"/>
    <lineage>
        <taxon>Eukaryota</taxon>
        <taxon>Sar</taxon>
        <taxon>Alveolata</taxon>
        <taxon>Dinophyceae</taxon>
        <taxon>Suessiales</taxon>
        <taxon>Symbiodiniaceae</taxon>
        <taxon>Cladocopium</taxon>
    </lineage>
</organism>
<evidence type="ECO:0000256" key="2">
    <source>
        <dbReference type="SAM" id="MobiDB-lite"/>
    </source>
</evidence>
<feature type="compositionally biased region" description="Polar residues" evidence="2">
    <location>
        <begin position="197"/>
        <end position="212"/>
    </location>
</feature>
<protein>
    <submittedName>
        <fullName evidence="3">Uncharacterized protein</fullName>
    </submittedName>
</protein>
<comment type="caution">
    <text evidence="3">The sequence shown here is derived from an EMBL/GenBank/DDBJ whole genome shotgun (WGS) entry which is preliminary data.</text>
</comment>
<feature type="coiled-coil region" evidence="1">
    <location>
        <begin position="616"/>
        <end position="643"/>
    </location>
</feature>
<reference evidence="4" key="2">
    <citation type="submission" date="2024-04" db="EMBL/GenBank/DDBJ databases">
        <authorList>
            <person name="Chen Y."/>
            <person name="Shah S."/>
            <person name="Dougan E. K."/>
            <person name="Thang M."/>
            <person name="Chan C."/>
        </authorList>
    </citation>
    <scope>NUCLEOTIDE SEQUENCE [LARGE SCALE GENOMIC DNA]</scope>
</reference>
<sequence length="763" mass="84660">MMRGTTAVRPTVVAERMNQTVPCFNRIAMQQAQQAPSRSSTGQPAPHAQAPQAAKAAPNGQSPPMPQIGSWEGPAKGMRLLSPRVQKVPTPQTVRSTSAESHPLTYMPGTGGRREEASDVRASTVDPVGQAFSRQARHSYSSPGTNLRGGCTGQGTVRKDRPPSATHSLVPVDEEEMDAGDRGRVAPGMSGNFKPRGTQSPRASSQSGQAQNEAARLQYLESELALFTSKMTEMRSVAEALQEEIHISRPSPTSSITTGTPSGTPSFANASAGDVIEALKKVLSKDNHDSERALPFRSPSLQNDLMQEVRQLHQDMKLQAEAQKQLTMKMEAMFQEERAKRDEAFQQMEQRWQTSLQEESSLRRAVEGHIEERLTSSMREMRMEAGTASAKAQQVVNEFNQLRDNLRQEQNLQKLEIGNASADLSRLIDEVRKAGITGDVTSVTSTEMTENLVRAEVRRQLAERYTEATVDNALSLEMQALAARLDHLERSLENEITSRQEEGSTFLCELHSLMKEQGQSHAKAFQDFEDAFKSKLDAVMSEVQTTKENCLEEEKVRRQQIHQETKDREETAVRILRAVEEKIISETKNCRQALVDQQGRLEGFVTNHGHAINKLVEKNSEELQAAQNDLLQLRDELKEARDDWKVGSPPFKLNGGGPGPCMEHALDIEELRTQMASERLAREQADDRCMDNIRDMINEEQGKRGLELQALELRLSKKEACQTTTFSNRPTTSICQTSRPTMPTTTTMIQVQGAAAALSSFSA</sequence>
<gene>
    <name evidence="3" type="ORF">C1SCF055_LOCUS44482</name>
</gene>
<reference evidence="3" key="1">
    <citation type="submission" date="2022-10" db="EMBL/GenBank/DDBJ databases">
        <authorList>
            <person name="Chen Y."/>
            <person name="Dougan E. K."/>
            <person name="Chan C."/>
            <person name="Rhodes N."/>
            <person name="Thang M."/>
        </authorList>
    </citation>
    <scope>NUCLEOTIDE SEQUENCE</scope>
</reference>
<dbReference type="Proteomes" id="UP001152797">
    <property type="component" value="Unassembled WGS sequence"/>
</dbReference>
<accession>A0A9P1M5Q5</accession>
<keyword evidence="1" id="KW-0175">Coiled coil</keyword>
<feature type="region of interest" description="Disordered" evidence="2">
    <location>
        <begin position="249"/>
        <end position="269"/>
    </location>
</feature>
<dbReference type="AlphaFoldDB" id="A0A9P1M5Q5"/>
<keyword evidence="5" id="KW-1185">Reference proteome</keyword>
<evidence type="ECO:0000256" key="1">
    <source>
        <dbReference type="SAM" id="Coils"/>
    </source>
</evidence>
<feature type="compositionally biased region" description="Polar residues" evidence="2">
    <location>
        <begin position="30"/>
        <end position="42"/>
    </location>
</feature>
<evidence type="ECO:0000313" key="5">
    <source>
        <dbReference type="Proteomes" id="UP001152797"/>
    </source>
</evidence>
<evidence type="ECO:0000313" key="4">
    <source>
        <dbReference type="EMBL" id="CAL1173408.1"/>
    </source>
</evidence>
<dbReference type="EMBL" id="CAMXCT010006786">
    <property type="protein sequence ID" value="CAI4020033.1"/>
    <property type="molecule type" value="Genomic_DNA"/>
</dbReference>